<accession>A0A1K0IH24</accession>
<evidence type="ECO:0000259" key="6">
    <source>
        <dbReference type="Pfam" id="PF04932"/>
    </source>
</evidence>
<protein>
    <submittedName>
        <fullName evidence="7">Membrane spanning protein involved in lipopolysaccharide biosynthesis</fullName>
    </submittedName>
</protein>
<comment type="subcellular location">
    <subcellularLocation>
        <location evidence="1">Membrane</location>
        <topology evidence="1">Multi-pass membrane protein</topology>
    </subcellularLocation>
</comment>
<dbReference type="EMBL" id="FMSH01000246">
    <property type="protein sequence ID" value="SCU76524.1"/>
    <property type="molecule type" value="Genomic_DNA"/>
</dbReference>
<evidence type="ECO:0000256" key="2">
    <source>
        <dbReference type="ARBA" id="ARBA00022692"/>
    </source>
</evidence>
<evidence type="ECO:0000313" key="7">
    <source>
        <dbReference type="EMBL" id="SCU76524.1"/>
    </source>
</evidence>
<dbReference type="RefSeq" id="WP_340526056.1">
    <property type="nucleotide sequence ID" value="NZ_FMSH01000246.1"/>
</dbReference>
<dbReference type="InterPro" id="IPR051533">
    <property type="entry name" value="WaaL-like"/>
</dbReference>
<dbReference type="InterPro" id="IPR007016">
    <property type="entry name" value="O-antigen_ligase-rel_domated"/>
</dbReference>
<keyword evidence="3 5" id="KW-1133">Transmembrane helix</keyword>
<dbReference type="AlphaFoldDB" id="A0A1K0IH24"/>
<evidence type="ECO:0000256" key="3">
    <source>
        <dbReference type="ARBA" id="ARBA00022989"/>
    </source>
</evidence>
<feature type="transmembrane region" description="Helical" evidence="5">
    <location>
        <begin position="18"/>
        <end position="36"/>
    </location>
</feature>
<evidence type="ECO:0000256" key="1">
    <source>
        <dbReference type="ARBA" id="ARBA00004141"/>
    </source>
</evidence>
<feature type="transmembrane region" description="Helical" evidence="5">
    <location>
        <begin position="132"/>
        <end position="150"/>
    </location>
</feature>
<dbReference type="GO" id="GO:0016020">
    <property type="term" value="C:membrane"/>
    <property type="evidence" value="ECO:0007669"/>
    <property type="project" value="UniProtKB-SubCell"/>
</dbReference>
<feature type="transmembrane region" description="Helical" evidence="5">
    <location>
        <begin position="374"/>
        <end position="391"/>
    </location>
</feature>
<feature type="transmembrane region" description="Helical" evidence="5">
    <location>
        <begin position="74"/>
        <end position="95"/>
    </location>
</feature>
<dbReference type="PANTHER" id="PTHR37422:SF13">
    <property type="entry name" value="LIPOPOLYSACCHARIDE BIOSYNTHESIS PROTEIN PA4999-RELATED"/>
    <property type="match status" value="1"/>
</dbReference>
<keyword evidence="4 5" id="KW-0472">Membrane</keyword>
<reference evidence="7" key="1">
    <citation type="submission" date="2016-09" db="EMBL/GenBank/DDBJ databases">
        <authorList>
            <person name="Capua I."/>
            <person name="De Benedictis P."/>
            <person name="Joannis T."/>
            <person name="Lombin L.H."/>
            <person name="Cattoli G."/>
        </authorList>
    </citation>
    <scope>NUCLEOTIDE SEQUENCE</scope>
    <source>
        <strain evidence="7">B9</strain>
    </source>
</reference>
<evidence type="ECO:0000256" key="5">
    <source>
        <dbReference type="SAM" id="Phobius"/>
    </source>
</evidence>
<proteinExistence type="predicted"/>
<name>A0A1K0IH24_CUPNE</name>
<feature type="transmembrane region" description="Helical" evidence="5">
    <location>
        <begin position="397"/>
        <end position="418"/>
    </location>
</feature>
<evidence type="ECO:0000256" key="4">
    <source>
        <dbReference type="ARBA" id="ARBA00023136"/>
    </source>
</evidence>
<feature type="transmembrane region" description="Helical" evidence="5">
    <location>
        <begin position="101"/>
        <end position="120"/>
    </location>
</feature>
<feature type="domain" description="O-antigen ligase-related" evidence="6">
    <location>
        <begin position="201"/>
        <end position="350"/>
    </location>
</feature>
<feature type="transmembrane region" description="Helical" evidence="5">
    <location>
        <begin position="42"/>
        <end position="62"/>
    </location>
</feature>
<dbReference type="Pfam" id="PF04932">
    <property type="entry name" value="Wzy_C"/>
    <property type="match status" value="1"/>
</dbReference>
<gene>
    <name evidence="7" type="ORF">CNECB9_320042</name>
</gene>
<feature type="transmembrane region" description="Helical" evidence="5">
    <location>
        <begin position="238"/>
        <end position="257"/>
    </location>
</feature>
<organism evidence="7">
    <name type="scientific">Cupriavidus necator</name>
    <name type="common">Alcaligenes eutrophus</name>
    <name type="synonym">Ralstonia eutropha</name>
    <dbReference type="NCBI Taxonomy" id="106590"/>
    <lineage>
        <taxon>Bacteria</taxon>
        <taxon>Pseudomonadati</taxon>
        <taxon>Pseudomonadota</taxon>
        <taxon>Betaproteobacteria</taxon>
        <taxon>Burkholderiales</taxon>
        <taxon>Burkholderiaceae</taxon>
        <taxon>Cupriavidus</taxon>
    </lineage>
</organism>
<feature type="transmembrane region" description="Helical" evidence="5">
    <location>
        <begin position="162"/>
        <end position="181"/>
    </location>
</feature>
<dbReference type="PANTHER" id="PTHR37422">
    <property type="entry name" value="TEICHURONIC ACID BIOSYNTHESIS PROTEIN TUAE"/>
    <property type="match status" value="1"/>
</dbReference>
<keyword evidence="2 5" id="KW-0812">Transmembrane</keyword>
<sequence length="429" mass="46267">MLLMMRLQRSQSHGIEKAFYLAACAVLAAFPALMFVKPTLSNICYGLLLGWSACALVAGGRAGLAECGALLRRYWLFMLAMAALPLAVLLQQLLAGAEEPHVSYLYLRFALFIPLVFGMVRLGRGGMRSVQWGFVVCALLSAAWIHEATAAGRPAHVGSSNIIPLSNLSMLMGILALISIGWDRRRDYLQSGLKLLAGSAGLYASYMSGTRGGWLAIPVLALIALAASRRLTRLHKAAALAGLAGLMALTWFGSAWVQQRTTEVVSELSQFDHHVTLDTSIGIRLQLWRESLQMVQAHPWTGVGPENFERTLQTLAAQHEISPLAASMPHSHNELLHATATLGIPGLLAILALYLVPAAFFLRHLGNADRGTQVASAMGLALCCGFMVFGLTEVMFATTLVNAFYSLIMAVCFAYVVARKDAWPAQAAS</sequence>
<feature type="transmembrane region" description="Helical" evidence="5">
    <location>
        <begin position="342"/>
        <end position="362"/>
    </location>
</feature>